<evidence type="ECO:0000313" key="6">
    <source>
        <dbReference type="EMBL" id="KAH7515089.1"/>
    </source>
</evidence>
<sequence>MKKPHFPHYLDRKWLLLLLTTSVLFLLLLLTVTLAQPRFSSPSDFAYDQRQLAFLDRDFGDGNDRLGLPKLPRLAYSLTGTKGDGPQLRRLLQALYHPRNYYVLHLDLEASDAERLELAKYVKSEALIERFKNVMVVGKGNLVTYKGPTMIASTLHAVAILLKKSKDWDWFINLSSSDYPLMPQDDILHIFSYLPRDLNFLEHTSNIGWKENQRARPIIIDPGLYHTKKSGVFWAKERRSMPASFKLFMGSEWVVLTKPFLEFCIWGWDNLPRTLLMYYTNFLSSPEGYFHTVVCNHKDYQNTTVNHDLHYLKWDKPPKQNPVALTLEHFDEMVQSGAPFARRFAKDDPVLNKIDNELLRRSGDRFTPGGWCQETSVLHKDKCLVYGNPNVVKPTISSKRLEKLIVKLLDSDNFRLKQCK</sequence>
<dbReference type="SMR" id="A0A978UJV8"/>
<dbReference type="Proteomes" id="UP000813462">
    <property type="component" value="Unassembled WGS sequence"/>
</dbReference>
<comment type="subcellular location">
    <subcellularLocation>
        <location evidence="1">Membrane</location>
        <topology evidence="1">Single-pass type II membrane protein</topology>
    </subcellularLocation>
</comment>
<dbReference type="OrthoDB" id="2019572at2759"/>
<evidence type="ECO:0000313" key="7">
    <source>
        <dbReference type="Proteomes" id="UP000813462"/>
    </source>
</evidence>
<comment type="caution">
    <text evidence="6">The sequence shown here is derived from an EMBL/GenBank/DDBJ whole genome shotgun (WGS) entry which is preliminary data.</text>
</comment>
<dbReference type="GO" id="GO:0015020">
    <property type="term" value="F:glucuronosyltransferase activity"/>
    <property type="evidence" value="ECO:0007669"/>
    <property type="project" value="InterPro"/>
</dbReference>
<name>A0A978UJV8_ZIZJJ</name>
<keyword evidence="4" id="KW-0472">Membrane</keyword>
<dbReference type="AlphaFoldDB" id="A0A978UJV8"/>
<organism evidence="6 7">
    <name type="scientific">Ziziphus jujuba var. spinosa</name>
    <dbReference type="NCBI Taxonomy" id="714518"/>
    <lineage>
        <taxon>Eukaryota</taxon>
        <taxon>Viridiplantae</taxon>
        <taxon>Streptophyta</taxon>
        <taxon>Embryophyta</taxon>
        <taxon>Tracheophyta</taxon>
        <taxon>Spermatophyta</taxon>
        <taxon>Magnoliopsida</taxon>
        <taxon>eudicotyledons</taxon>
        <taxon>Gunneridae</taxon>
        <taxon>Pentapetalae</taxon>
        <taxon>rosids</taxon>
        <taxon>fabids</taxon>
        <taxon>Rosales</taxon>
        <taxon>Rhamnaceae</taxon>
        <taxon>Paliureae</taxon>
        <taxon>Ziziphus</taxon>
    </lineage>
</organism>
<evidence type="ECO:0000256" key="1">
    <source>
        <dbReference type="ARBA" id="ARBA00004606"/>
    </source>
</evidence>
<dbReference type="PANTHER" id="PTHR45719:SF8">
    <property type="entry name" value="BETA-GLUCURONOSYLTRANSFERASE GLCAT14C"/>
    <property type="match status" value="1"/>
</dbReference>
<dbReference type="PANTHER" id="PTHR45719">
    <property type="entry name" value="GLYCOSYLTRANSFERASE"/>
    <property type="match status" value="1"/>
</dbReference>
<accession>A0A978UJV8</accession>
<evidence type="ECO:0000256" key="4">
    <source>
        <dbReference type="ARBA" id="ARBA00023136"/>
    </source>
</evidence>
<keyword evidence="3" id="KW-0808">Transferase</keyword>
<gene>
    <name evidence="6" type="ORF">FEM48_Zijuj11G0159100</name>
</gene>
<reference evidence="6" key="1">
    <citation type="journal article" date="2021" name="Front. Plant Sci.">
        <title>Chromosome-Scale Genome Assembly for Chinese Sour Jujube and Insights Into Its Genome Evolution and Domestication Signature.</title>
        <authorList>
            <person name="Shen L.-Y."/>
            <person name="Luo H."/>
            <person name="Wang X.-L."/>
            <person name="Wang X.-M."/>
            <person name="Qiu X.-J."/>
            <person name="Liu H."/>
            <person name="Zhou S.-S."/>
            <person name="Jia K.-H."/>
            <person name="Nie S."/>
            <person name="Bao Y.-T."/>
            <person name="Zhang R.-G."/>
            <person name="Yun Q.-Z."/>
            <person name="Chai Y.-H."/>
            <person name="Lu J.-Y."/>
            <person name="Li Y."/>
            <person name="Zhao S.-W."/>
            <person name="Mao J.-F."/>
            <person name="Jia S.-G."/>
            <person name="Mao Y.-M."/>
        </authorList>
    </citation>
    <scope>NUCLEOTIDE SEQUENCE</scope>
    <source>
        <strain evidence="6">AT0</strain>
        <tissue evidence="6">Leaf</tissue>
    </source>
</reference>
<dbReference type="Pfam" id="PF02485">
    <property type="entry name" value="Branch"/>
    <property type="match status" value="1"/>
</dbReference>
<proteinExistence type="predicted"/>
<protein>
    <recommendedName>
        <fullName evidence="8">Beta-glucuronosyltransferase GlcAT14C</fullName>
    </recommendedName>
</protein>
<keyword evidence="2" id="KW-0328">Glycosyltransferase</keyword>
<dbReference type="GO" id="GO:0016020">
    <property type="term" value="C:membrane"/>
    <property type="evidence" value="ECO:0007669"/>
    <property type="project" value="UniProtKB-SubCell"/>
</dbReference>
<dbReference type="InterPro" id="IPR044610">
    <property type="entry name" value="GLCAT14A/B/C"/>
</dbReference>
<keyword evidence="5" id="KW-0325">Glycoprotein</keyword>
<evidence type="ECO:0000256" key="2">
    <source>
        <dbReference type="ARBA" id="ARBA00022676"/>
    </source>
</evidence>
<evidence type="ECO:0000256" key="5">
    <source>
        <dbReference type="ARBA" id="ARBA00023180"/>
    </source>
</evidence>
<evidence type="ECO:0000256" key="3">
    <source>
        <dbReference type="ARBA" id="ARBA00022679"/>
    </source>
</evidence>
<evidence type="ECO:0008006" key="8">
    <source>
        <dbReference type="Google" id="ProtNLM"/>
    </source>
</evidence>
<dbReference type="EMBL" id="JAEACU010000011">
    <property type="protein sequence ID" value="KAH7515089.1"/>
    <property type="molecule type" value="Genomic_DNA"/>
</dbReference>
<dbReference type="InterPro" id="IPR003406">
    <property type="entry name" value="Glyco_trans_14"/>
</dbReference>